<protein>
    <recommendedName>
        <fullName evidence="3">Lipoprotein</fullName>
    </recommendedName>
</protein>
<dbReference type="EMBL" id="JACIDO010000003">
    <property type="protein sequence ID" value="MBB3935845.1"/>
    <property type="molecule type" value="Genomic_DNA"/>
</dbReference>
<dbReference type="AlphaFoldDB" id="A0A7W6BW73"/>
<reference evidence="1 2" key="1">
    <citation type="submission" date="2020-08" db="EMBL/GenBank/DDBJ databases">
        <title>Genomic Encyclopedia of Type Strains, Phase IV (KMG-IV): sequencing the most valuable type-strain genomes for metagenomic binning, comparative biology and taxonomic classification.</title>
        <authorList>
            <person name="Goeker M."/>
        </authorList>
    </citation>
    <scope>NUCLEOTIDE SEQUENCE [LARGE SCALE GENOMIC DNA]</scope>
    <source>
        <strain evidence="1 2">DSM 25024</strain>
    </source>
</reference>
<dbReference type="RefSeq" id="WP_139224578.1">
    <property type="nucleotide sequence ID" value="NZ_FOOA01000003.1"/>
</dbReference>
<accession>A0A7W6BW73</accession>
<evidence type="ECO:0008006" key="3">
    <source>
        <dbReference type="Google" id="ProtNLM"/>
    </source>
</evidence>
<dbReference type="PROSITE" id="PS51257">
    <property type="entry name" value="PROKAR_LIPOPROTEIN"/>
    <property type="match status" value="1"/>
</dbReference>
<dbReference type="Proteomes" id="UP000531216">
    <property type="component" value="Unassembled WGS sequence"/>
</dbReference>
<gene>
    <name evidence="1" type="ORF">GGR05_001989</name>
</gene>
<evidence type="ECO:0000313" key="2">
    <source>
        <dbReference type="Proteomes" id="UP000531216"/>
    </source>
</evidence>
<name>A0A7W6BW73_9HYPH</name>
<sequence length="101" mass="10664">MKRTRAKLMCGQRNVLRRTTPAVLLAASCAVLSGCQSDVLPAVFGLGSGGVSAYAPGRLPEIVARPGDRLIGQSGTDRGRCIFENAVGNRFRADCPDGFKL</sequence>
<dbReference type="OrthoDB" id="7907614at2"/>
<proteinExistence type="predicted"/>
<keyword evidence="2" id="KW-1185">Reference proteome</keyword>
<comment type="caution">
    <text evidence="1">The sequence shown here is derived from an EMBL/GenBank/DDBJ whole genome shotgun (WGS) entry which is preliminary data.</text>
</comment>
<evidence type="ECO:0000313" key="1">
    <source>
        <dbReference type="EMBL" id="MBB3935845.1"/>
    </source>
</evidence>
<organism evidence="1 2">
    <name type="scientific">Aureimonas phyllosphaerae</name>
    <dbReference type="NCBI Taxonomy" id="1166078"/>
    <lineage>
        <taxon>Bacteria</taxon>
        <taxon>Pseudomonadati</taxon>
        <taxon>Pseudomonadota</taxon>
        <taxon>Alphaproteobacteria</taxon>
        <taxon>Hyphomicrobiales</taxon>
        <taxon>Aurantimonadaceae</taxon>
        <taxon>Aureimonas</taxon>
    </lineage>
</organism>